<dbReference type="InterPro" id="IPR050168">
    <property type="entry name" value="AAA_ATPase_domain"/>
</dbReference>
<dbReference type="GO" id="GO:0016887">
    <property type="term" value="F:ATP hydrolysis activity"/>
    <property type="evidence" value="ECO:0007669"/>
    <property type="project" value="InterPro"/>
</dbReference>
<proteinExistence type="predicted"/>
<dbReference type="InterPro" id="IPR003960">
    <property type="entry name" value="ATPase_AAA_CS"/>
</dbReference>
<name>A0A024G0V0_9STRA</name>
<dbReference type="Gene3D" id="3.40.50.300">
    <property type="entry name" value="P-loop containing nucleotide triphosphate hydrolases"/>
    <property type="match status" value="2"/>
</dbReference>
<dbReference type="GO" id="GO:0005524">
    <property type="term" value="F:ATP binding"/>
    <property type="evidence" value="ECO:0007669"/>
    <property type="project" value="UniProtKB-KW"/>
</dbReference>
<dbReference type="FunFam" id="3.40.50.300:FF:000661">
    <property type="entry name" value="calmodulin-interacting protein 111 isoform X1"/>
    <property type="match status" value="1"/>
</dbReference>
<dbReference type="AlphaFoldDB" id="A0A024G0V0"/>
<evidence type="ECO:0000256" key="2">
    <source>
        <dbReference type="ARBA" id="ARBA00022840"/>
    </source>
</evidence>
<dbReference type="EMBL" id="CAIX01000008">
    <property type="protein sequence ID" value="CCI40369.1"/>
    <property type="molecule type" value="Genomic_DNA"/>
</dbReference>
<evidence type="ECO:0000313" key="4">
    <source>
        <dbReference type="EMBL" id="CCI40369.1"/>
    </source>
</evidence>
<comment type="caution">
    <text evidence="4">The sequence shown here is derived from an EMBL/GenBank/DDBJ whole genome shotgun (WGS) entry which is preliminary data.</text>
</comment>
<keyword evidence="5" id="KW-1185">Reference proteome</keyword>
<accession>A0A024G0V0</accession>
<reference evidence="4 5" key="1">
    <citation type="submission" date="2012-05" db="EMBL/GenBank/DDBJ databases">
        <title>Recombination and specialization in a pathogen metapopulation.</title>
        <authorList>
            <person name="Gardiner A."/>
            <person name="Kemen E."/>
            <person name="Schultz-Larsen T."/>
            <person name="MacLean D."/>
            <person name="Van Oosterhout C."/>
            <person name="Jones J.D.G."/>
        </authorList>
    </citation>
    <scope>NUCLEOTIDE SEQUENCE [LARGE SCALE GENOMIC DNA]</scope>
    <source>
        <strain evidence="4 5">Ac Nc2</strain>
    </source>
</reference>
<dbReference type="Gene3D" id="1.10.8.60">
    <property type="match status" value="2"/>
</dbReference>
<dbReference type="Pfam" id="PF00004">
    <property type="entry name" value="AAA"/>
    <property type="match status" value="2"/>
</dbReference>
<organism evidence="4 5">
    <name type="scientific">Albugo candida</name>
    <dbReference type="NCBI Taxonomy" id="65357"/>
    <lineage>
        <taxon>Eukaryota</taxon>
        <taxon>Sar</taxon>
        <taxon>Stramenopiles</taxon>
        <taxon>Oomycota</taxon>
        <taxon>Peronosporomycetes</taxon>
        <taxon>Albuginales</taxon>
        <taxon>Albuginaceae</taxon>
        <taxon>Albugo</taxon>
    </lineage>
</organism>
<dbReference type="Proteomes" id="UP000053237">
    <property type="component" value="Unassembled WGS sequence"/>
</dbReference>
<dbReference type="InterPro" id="IPR003593">
    <property type="entry name" value="AAA+_ATPase"/>
</dbReference>
<dbReference type="FunFam" id="3.40.50.300:FF:001985">
    <property type="entry name" value="Chromosome 9, whole genome shotgun sequence"/>
    <property type="match status" value="1"/>
</dbReference>
<dbReference type="CDD" id="cd19511">
    <property type="entry name" value="RecA-like_CDC48_r2-like"/>
    <property type="match status" value="1"/>
</dbReference>
<evidence type="ECO:0000313" key="5">
    <source>
        <dbReference type="Proteomes" id="UP000053237"/>
    </source>
</evidence>
<evidence type="ECO:0000256" key="1">
    <source>
        <dbReference type="ARBA" id="ARBA00022741"/>
    </source>
</evidence>
<dbReference type="PANTHER" id="PTHR23077">
    <property type="entry name" value="AAA-FAMILY ATPASE"/>
    <property type="match status" value="1"/>
</dbReference>
<feature type="domain" description="AAA+ ATPase" evidence="3">
    <location>
        <begin position="292"/>
        <end position="430"/>
    </location>
</feature>
<keyword evidence="1" id="KW-0547">Nucleotide-binding</keyword>
<dbReference type="SMART" id="SM00382">
    <property type="entry name" value="AAA"/>
    <property type="match status" value="2"/>
</dbReference>
<dbReference type="InterPro" id="IPR003959">
    <property type="entry name" value="ATPase_AAA_core"/>
</dbReference>
<dbReference type="OrthoDB" id="27435at2759"/>
<dbReference type="GO" id="GO:0005737">
    <property type="term" value="C:cytoplasm"/>
    <property type="evidence" value="ECO:0007669"/>
    <property type="project" value="TreeGrafter"/>
</dbReference>
<gene>
    <name evidence="4" type="ORF">BN9_011530</name>
</gene>
<sequence length="799" mass="89262">MDGMFTNHNICALANTVLFVLSDFNVRILVPIHPIPQFYPIRIEQIGMASNEKTFAIHFFRSNAENNSTLSRIYLNPKDLKKLPFDSGTLILLKKINQNVNEAKLFASGIAWPLPSLKPSSVGISALWEDTTTPPQRVTIEAVNAQNENIALHCATFAEIKIDSTLDLEKLREYKAFLTKYLHSMTLQMYFFHGSIICIPLFGKRIQCRVQSLTAASNDASKRASHKLYKVNKKTKISIMLDEDSIPSTTPSHERPGFCKIGGLNEQISAIRQIIESSLYNPQFFTDHGLPPPKGILLFGSPGTGKTLLAKAVAAEFKASFYTINGPELITHTIGENEARVRGIFKLALQNTPSILFIDEIDVLCPKRHDRSSDLERRLVTTFLTAMDGIDSKNQTQMIILAATNRPNALDPALRRSGRLDREIEIPVPNAHKRLEILKIILSSIRHSLTSDQVFQLSSQAHGYVGADLSAVCKEASLSAFRRACTIDKTTSKRAWLDSFSFSIKDFRVTFSDLQEASQKTRPSAIQEIIVDVPKVFWHEIGGQESIKQQLKEVVEWPLTHPEAFIRMGIRPPKGVLLYGPPGCSKTMTAKALATESCMNFLAVKGPELFSKWVGESEKAIQSLFKKARAASPSIIFFDEFDAIAAQRSTQQSGSQVSSRVISQLLTELDGIEPLQQVVIVAATNRPDLIDKALMRPGRIDRILYVGPPDVQARESILTIHSRRMPIDPNVNFHDLAVKTANFSGAELAALCREAAMTAITENRNAKHVEMRHFDQALVKIDPQIDDDMLEFFDCFHRR</sequence>
<evidence type="ECO:0000259" key="3">
    <source>
        <dbReference type="SMART" id="SM00382"/>
    </source>
</evidence>
<protein>
    <recommendedName>
        <fullName evidence="3">AAA+ ATPase domain-containing protein</fullName>
    </recommendedName>
</protein>
<feature type="domain" description="AAA+ ATPase" evidence="3">
    <location>
        <begin position="572"/>
        <end position="710"/>
    </location>
</feature>
<dbReference type="SUPFAM" id="SSF52540">
    <property type="entry name" value="P-loop containing nucleoside triphosphate hydrolases"/>
    <property type="match status" value="2"/>
</dbReference>
<dbReference type="PANTHER" id="PTHR23077:SF27">
    <property type="entry name" value="ATPASE FAMILY GENE 2 PROTEIN HOMOLOG A"/>
    <property type="match status" value="1"/>
</dbReference>
<keyword evidence="2" id="KW-0067">ATP-binding</keyword>
<dbReference type="Pfam" id="PF17862">
    <property type="entry name" value="AAA_lid_3"/>
    <property type="match status" value="2"/>
</dbReference>
<dbReference type="PROSITE" id="PS00674">
    <property type="entry name" value="AAA"/>
    <property type="match status" value="2"/>
</dbReference>
<dbReference type="FunFam" id="1.10.8.60:FF:000038">
    <property type="entry name" value="spermatogenesis-associated protein 5-like protein 1"/>
    <property type="match status" value="1"/>
</dbReference>
<dbReference type="InterPro" id="IPR041569">
    <property type="entry name" value="AAA_lid_3"/>
</dbReference>
<dbReference type="STRING" id="65357.A0A024G0V0"/>
<dbReference type="InParanoid" id="A0A024G0V0"/>
<dbReference type="InterPro" id="IPR027417">
    <property type="entry name" value="P-loop_NTPase"/>
</dbReference>